<reference evidence="1 2" key="1">
    <citation type="submission" date="2019-04" db="EMBL/GenBank/DDBJ databases">
        <title>Salinimonas iocasae sp. nov., a halophilic bacterium isolated from the outer tube casing of tubeworms in Okinawa Trough.</title>
        <authorList>
            <person name="Zhang H."/>
            <person name="Wang H."/>
            <person name="Li C."/>
        </authorList>
    </citation>
    <scope>NUCLEOTIDE SEQUENCE [LARGE SCALE GENOMIC DNA]</scope>
    <source>
        <strain evidence="1 2">KX18D6</strain>
    </source>
</reference>
<name>A0A5B7YE59_9ALTE</name>
<dbReference type="AlphaFoldDB" id="A0A5B7YE59"/>
<dbReference type="Proteomes" id="UP000304912">
    <property type="component" value="Chromosome"/>
</dbReference>
<dbReference type="KEGG" id="salk:FBQ74_05190"/>
<accession>A0A5B7YE59</accession>
<organism evidence="1 2">
    <name type="scientific">Salinimonas iocasae</name>
    <dbReference type="NCBI Taxonomy" id="2572577"/>
    <lineage>
        <taxon>Bacteria</taxon>
        <taxon>Pseudomonadati</taxon>
        <taxon>Pseudomonadota</taxon>
        <taxon>Gammaproteobacteria</taxon>
        <taxon>Alteromonadales</taxon>
        <taxon>Alteromonadaceae</taxon>
        <taxon>Alteromonas/Salinimonas group</taxon>
        <taxon>Salinimonas</taxon>
    </lineage>
</organism>
<gene>
    <name evidence="1" type="ORF">FBQ74_05190</name>
</gene>
<keyword evidence="2" id="KW-1185">Reference proteome</keyword>
<proteinExistence type="predicted"/>
<dbReference type="OrthoDB" id="6383705at2"/>
<dbReference type="EMBL" id="CP039852">
    <property type="protein sequence ID" value="QCZ92919.1"/>
    <property type="molecule type" value="Genomic_DNA"/>
</dbReference>
<evidence type="ECO:0000313" key="1">
    <source>
        <dbReference type="EMBL" id="QCZ92919.1"/>
    </source>
</evidence>
<protein>
    <submittedName>
        <fullName evidence="1">DUF3405 domain-containing protein</fullName>
    </submittedName>
</protein>
<sequence>MANQANSVNKTCFVLFSRFIDRNARKLAKQFAGKTDFCVLTYDDAGTAKDEHVNGIRHVVYNRKSLNTLFGDSAPKFAMENWAIMPGNLDLCHLLFAHQNNHYDYMWFCEDDVRYTGDMALFIQKFAQRDDALLATNYRSFGSNWWPQNSYKSPVANSMSDKSVFLPFFRLSKAAAETIISAYASGWSGHHEISWPSVLRYNNMTVTDINQVTDCYTSTPQSLGMGPGSFIYMPPKLFAGIKKDTLYHPVKPFAEYRTRKWRRMKKDIKKVIGRN</sequence>
<evidence type="ECO:0000313" key="2">
    <source>
        <dbReference type="Proteomes" id="UP000304912"/>
    </source>
</evidence>